<comment type="similarity">
    <text evidence="1 3">Belongs to the short-chain dehydrogenases/reductases (SDR) family.</text>
</comment>
<dbReference type="GO" id="GO:0016491">
    <property type="term" value="F:oxidoreductase activity"/>
    <property type="evidence" value="ECO:0007669"/>
    <property type="project" value="UniProtKB-KW"/>
</dbReference>
<dbReference type="OrthoDB" id="9803333at2"/>
<dbReference type="EMBL" id="VNJK01000001">
    <property type="protein sequence ID" value="TVX92064.1"/>
    <property type="molecule type" value="Genomic_DNA"/>
</dbReference>
<dbReference type="AlphaFoldDB" id="A0A559IWQ2"/>
<dbReference type="RefSeq" id="WP_144987158.1">
    <property type="nucleotide sequence ID" value="NZ_VNJK01000001.1"/>
</dbReference>
<dbReference type="Pfam" id="PF00106">
    <property type="entry name" value="adh_short"/>
    <property type="match status" value="1"/>
</dbReference>
<dbReference type="SUPFAM" id="SSF51735">
    <property type="entry name" value="NAD(P)-binding Rossmann-fold domains"/>
    <property type="match status" value="1"/>
</dbReference>
<dbReference type="PRINTS" id="PR00080">
    <property type="entry name" value="SDRFAMILY"/>
</dbReference>
<dbReference type="PRINTS" id="PR00081">
    <property type="entry name" value="GDHRDH"/>
</dbReference>
<dbReference type="InterPro" id="IPR036291">
    <property type="entry name" value="NAD(P)-bd_dom_sf"/>
</dbReference>
<dbReference type="PANTHER" id="PTHR43669:SF3">
    <property type="entry name" value="ALCOHOL DEHYDROGENASE, PUTATIVE (AFU_ORTHOLOGUE AFUA_3G03445)-RELATED"/>
    <property type="match status" value="1"/>
</dbReference>
<protein>
    <submittedName>
        <fullName evidence="4">SDR family NAD(P)-dependent oxidoreductase</fullName>
    </submittedName>
</protein>
<comment type="caution">
    <text evidence="4">The sequence shown here is derived from an EMBL/GenBank/DDBJ whole genome shotgun (WGS) entry which is preliminary data.</text>
</comment>
<keyword evidence="2" id="KW-0560">Oxidoreductase</keyword>
<gene>
    <name evidence="4" type="ORF">FPZ44_02735</name>
</gene>
<evidence type="ECO:0000256" key="3">
    <source>
        <dbReference type="RuleBase" id="RU000363"/>
    </source>
</evidence>
<sequence>MTKIVVITGANRGIGHGIAQSFAEADYKVIALNRTLCGADWMEEIQCDLTNQDEVSNAIDYVEKTYQTIDILVNNAGIRRYSPIEEISDADWNDSLLTNVTAPLWLIRKCTKMLSLSNGFMVFVGSQAAEYPFEEGVAYSTTKAAFLAMSKIAIQDLRYKNIRVCYLSLGAVANRPKENDEWKIRPSDVGQLAVSLASLSPRVMPTYVELRPSVPSSSHIPKMNALQNI</sequence>
<evidence type="ECO:0000313" key="4">
    <source>
        <dbReference type="EMBL" id="TVX92064.1"/>
    </source>
</evidence>
<keyword evidence="5" id="KW-1185">Reference proteome</keyword>
<reference evidence="4 5" key="1">
    <citation type="submission" date="2019-07" db="EMBL/GenBank/DDBJ databases">
        <authorList>
            <person name="Kim J."/>
        </authorList>
    </citation>
    <scope>NUCLEOTIDE SEQUENCE [LARGE SCALE GENOMIC DNA]</scope>
    <source>
        <strain evidence="4 5">N4</strain>
    </source>
</reference>
<evidence type="ECO:0000313" key="5">
    <source>
        <dbReference type="Proteomes" id="UP000318102"/>
    </source>
</evidence>
<accession>A0A559IWQ2</accession>
<dbReference type="Proteomes" id="UP000318102">
    <property type="component" value="Unassembled WGS sequence"/>
</dbReference>
<dbReference type="PANTHER" id="PTHR43669">
    <property type="entry name" value="5-KETO-D-GLUCONATE 5-REDUCTASE"/>
    <property type="match status" value="1"/>
</dbReference>
<evidence type="ECO:0000256" key="2">
    <source>
        <dbReference type="ARBA" id="ARBA00023002"/>
    </source>
</evidence>
<dbReference type="Gene3D" id="3.40.50.720">
    <property type="entry name" value="NAD(P)-binding Rossmann-like Domain"/>
    <property type="match status" value="1"/>
</dbReference>
<organism evidence="4 5">
    <name type="scientific">Paenibacillus agilis</name>
    <dbReference type="NCBI Taxonomy" id="3020863"/>
    <lineage>
        <taxon>Bacteria</taxon>
        <taxon>Bacillati</taxon>
        <taxon>Bacillota</taxon>
        <taxon>Bacilli</taxon>
        <taxon>Bacillales</taxon>
        <taxon>Paenibacillaceae</taxon>
        <taxon>Paenibacillus</taxon>
    </lineage>
</organism>
<name>A0A559IWQ2_9BACL</name>
<evidence type="ECO:0000256" key="1">
    <source>
        <dbReference type="ARBA" id="ARBA00006484"/>
    </source>
</evidence>
<dbReference type="InterPro" id="IPR002347">
    <property type="entry name" value="SDR_fam"/>
</dbReference>
<proteinExistence type="inferred from homology"/>